<dbReference type="Proteomes" id="UP000050556">
    <property type="component" value="Unassembled WGS sequence"/>
</dbReference>
<dbReference type="InterPro" id="IPR059113">
    <property type="entry name" value="Znf_ribbon"/>
</dbReference>
<accession>A0A0P7N743</accession>
<protein>
    <recommendedName>
        <fullName evidence="2">Putative zinc-ribbon domain-containing protein</fullName>
    </recommendedName>
</protein>
<name>A0A0P7N743_ECOLX</name>
<keyword evidence="1" id="KW-1133">Transmembrane helix</keyword>
<comment type="caution">
    <text evidence="3">The sequence shown here is derived from an EMBL/GenBank/DDBJ whole genome shotgun (WGS) entry which is preliminary data.</text>
</comment>
<dbReference type="AlphaFoldDB" id="A0A0P7N743"/>
<evidence type="ECO:0000313" key="4">
    <source>
        <dbReference type="Proteomes" id="UP000050556"/>
    </source>
</evidence>
<reference evidence="3 4" key="1">
    <citation type="journal article" date="2015" name="Front. Microbiol.">
        <title>Genetic determinants of heat resistance in Escherichia coli.</title>
        <authorList>
            <person name="Mercer R.G."/>
            <person name="Zheng J."/>
            <person name="Garcia-Hernandez R."/>
            <person name="Ruan L."/>
            <person name="Ganzle M.G."/>
            <person name="McMullen L.M."/>
        </authorList>
    </citation>
    <scope>NUCLEOTIDE SEQUENCE [LARGE SCALE GENOMIC DNA]</scope>
    <source>
        <strain evidence="3 4">AW1.3</strain>
    </source>
</reference>
<proteinExistence type="predicted"/>
<feature type="transmembrane region" description="Helical" evidence="1">
    <location>
        <begin position="30"/>
        <end position="48"/>
    </location>
</feature>
<keyword evidence="1" id="KW-0812">Transmembrane</keyword>
<gene>
    <name evidence="3" type="ORF">ACU57_19635</name>
</gene>
<sequence length="173" mass="19264">MIVEFFIIAAFLGLIPAAIAKSKGRSFGAWWLYGCLLFIVAIIHVLLISGNARDIEERQITENDMRRCPYCAELVKKEAIKCKHCGSDLNKIQSLPSESLIPSSYYTIEDGALELNRGAVADLACRIFSSANGLEGDELIKKHDNQIQAIAKGLPPQVRVEFLKYYTEIIRGC</sequence>
<evidence type="ECO:0000256" key="1">
    <source>
        <dbReference type="SAM" id="Phobius"/>
    </source>
</evidence>
<evidence type="ECO:0000259" key="2">
    <source>
        <dbReference type="Pfam" id="PF13248"/>
    </source>
</evidence>
<evidence type="ECO:0000313" key="3">
    <source>
        <dbReference type="EMBL" id="KPO07891.1"/>
    </source>
</evidence>
<dbReference type="Pfam" id="PF13248">
    <property type="entry name" value="Zn_ribbon_3"/>
    <property type="match status" value="1"/>
</dbReference>
<organism evidence="3 4">
    <name type="scientific">Escherichia coli</name>
    <dbReference type="NCBI Taxonomy" id="562"/>
    <lineage>
        <taxon>Bacteria</taxon>
        <taxon>Pseudomonadati</taxon>
        <taxon>Pseudomonadota</taxon>
        <taxon>Gammaproteobacteria</taxon>
        <taxon>Enterobacterales</taxon>
        <taxon>Enterobacteriaceae</taxon>
        <taxon>Escherichia</taxon>
    </lineage>
</organism>
<dbReference type="PATRIC" id="fig|562.7813.peg.5131"/>
<feature type="domain" description="Putative zinc-ribbon" evidence="2">
    <location>
        <begin position="65"/>
        <end position="89"/>
    </location>
</feature>
<dbReference type="EMBL" id="LDYI01000134">
    <property type="protein sequence ID" value="KPO07891.1"/>
    <property type="molecule type" value="Genomic_DNA"/>
</dbReference>
<keyword evidence="1" id="KW-0472">Membrane</keyword>